<gene>
    <name evidence="2" type="ORF">ABJI51_07230</name>
</gene>
<reference evidence="2 3" key="1">
    <citation type="submission" date="2024-05" db="EMBL/GenBank/DDBJ databases">
        <authorList>
            <person name="Zhao H."/>
            <person name="Xu Y."/>
            <person name="Lin S."/>
            <person name="Spain J.C."/>
            <person name="Zhou N.-Y."/>
        </authorList>
    </citation>
    <scope>NUCLEOTIDE SEQUENCE [LARGE SCALE GENOMIC DNA]</scope>
    <source>
        <strain evidence="2 3">NEAU-NG30</strain>
    </source>
</reference>
<keyword evidence="3" id="KW-1185">Reference proteome</keyword>
<name>A0ABV0L971_9PSEU</name>
<feature type="signal peptide" evidence="1">
    <location>
        <begin position="1"/>
        <end position="28"/>
    </location>
</feature>
<evidence type="ECO:0000313" key="3">
    <source>
        <dbReference type="Proteomes" id="UP001440984"/>
    </source>
</evidence>
<dbReference type="SUPFAM" id="SSF101898">
    <property type="entry name" value="NHL repeat"/>
    <property type="match status" value="1"/>
</dbReference>
<feature type="chain" id="PRO_5047339576" description="Lipoprotein" evidence="1">
    <location>
        <begin position="29"/>
        <end position="314"/>
    </location>
</feature>
<keyword evidence="1" id="KW-0732">Signal</keyword>
<protein>
    <recommendedName>
        <fullName evidence="4">Lipoprotein</fullName>
    </recommendedName>
</protein>
<proteinExistence type="predicted"/>
<dbReference type="Proteomes" id="UP001440984">
    <property type="component" value="Unassembled WGS sequence"/>
</dbReference>
<evidence type="ECO:0008006" key="4">
    <source>
        <dbReference type="Google" id="ProtNLM"/>
    </source>
</evidence>
<evidence type="ECO:0000256" key="1">
    <source>
        <dbReference type="SAM" id="SignalP"/>
    </source>
</evidence>
<sequence length="314" mass="32354">MHRKRVLGLTAAAVLLAGCGASPPPARAEAALVAVDGDGAVVYDLADGSYRGVDRSGRQVWRFGAELGDPAAVVCLRHCPDAVFSGGGPASRVTNGKLERFDVAGRVLSAHDDHLVLGEENAVRVTGAAPEPSAGWVENAAGTSAVTVSPGVRWFDRDGTGWRPGTRADRPGEDACLSPDGRTALVLGEAAALVGRDGPPSVLATDLPGAPECVFGAAGAVLVEHTVRGEGARHTAMRAVDRAGKPLWARDFDSEMFVAADPRSPRFALSGAARFELLDAGGRVLETRDDVVSASFTGDGELVTVLDSGAVTRS</sequence>
<organism evidence="2 3">
    <name type="scientific">Amycolatopsis melonis</name>
    <dbReference type="NCBI Taxonomy" id="3156488"/>
    <lineage>
        <taxon>Bacteria</taxon>
        <taxon>Bacillati</taxon>
        <taxon>Actinomycetota</taxon>
        <taxon>Actinomycetes</taxon>
        <taxon>Pseudonocardiales</taxon>
        <taxon>Pseudonocardiaceae</taxon>
        <taxon>Amycolatopsis</taxon>
    </lineage>
</organism>
<evidence type="ECO:0000313" key="2">
    <source>
        <dbReference type="EMBL" id="MEQ0558857.1"/>
    </source>
</evidence>
<dbReference type="EMBL" id="JBDZYD010000002">
    <property type="protein sequence ID" value="MEQ0558857.1"/>
    <property type="molecule type" value="Genomic_DNA"/>
</dbReference>
<comment type="caution">
    <text evidence="2">The sequence shown here is derived from an EMBL/GenBank/DDBJ whole genome shotgun (WGS) entry which is preliminary data.</text>
</comment>
<dbReference type="PROSITE" id="PS51257">
    <property type="entry name" value="PROKAR_LIPOPROTEIN"/>
    <property type="match status" value="1"/>
</dbReference>
<dbReference type="RefSeq" id="WP_348948488.1">
    <property type="nucleotide sequence ID" value="NZ_JBDZYD010000002.1"/>
</dbReference>
<accession>A0ABV0L971</accession>